<dbReference type="OMA" id="WGIQRAI"/>
<feature type="compositionally biased region" description="Low complexity" evidence="1">
    <location>
        <begin position="373"/>
        <end position="382"/>
    </location>
</feature>
<sequence>MHTSAMGPADLLNATTVASTLYPLRAFDVAQPSSRHLRSELSCAAPSCARFPRPYPISSGAEAQPEEVTVDATWELHLRTRAPDNKEAQRLGSGFSEGGNPGTRTAQKSDAAQDNYQEHARNCFAVPSAQLSRGVLWERLVSRASVLLPSLSPSGIVQLLFLLHRAGYKPQTLLDHIATQLLEQEACAAPPEYFWCVWTANDLVLFVHVLGLHRYRHETLLTQVMKELEKSAAFLMLSDLAVLLGACNRLLALPAQGSASLVDWPNSAGASPSFFSGKELRLFTLLATAQVSQASLALPRDLVALVVGVLRAARALSVPPSKTFLVAAVRRLGAEISGRNRHGSRPVALSARAVQRAIYAVLATRQMLLSSTSSHAAATEAPTPDRNAENVERYGLYHEQPRRRPRDSEGEGDGEVDGGSRAEEEPGPPAWSPNEAVKSRPRSRELPSPPRPFPEANGEGSTSPAASTDTAAVRAGHGPLQMPTRALGIQNGLEEASLEDVRRIDSEVVAVVVQLLQRLSDRLGDLSPVEALEILQALEEHRHLRPPQRAGPETGRGLSLSSGGTKASVEGTERNGDSELCPDFLLLPDIEGFFFHVERYRHLLSSEQVTQFNQLLAAHLNGLPPPPPERLPSPQTLSASSSASAFLPV</sequence>
<dbReference type="eggNOG" id="ENOG502R0E9">
    <property type="taxonomic scope" value="Eukaryota"/>
</dbReference>
<dbReference type="RefSeq" id="XP_003884597.1">
    <property type="nucleotide sequence ID" value="XM_003884548.1"/>
</dbReference>
<feature type="compositionally biased region" description="Polar residues" evidence="1">
    <location>
        <begin position="102"/>
        <end position="112"/>
    </location>
</feature>
<evidence type="ECO:0000256" key="1">
    <source>
        <dbReference type="SAM" id="MobiDB-lite"/>
    </source>
</evidence>
<dbReference type="EMBL" id="FR823391">
    <property type="protein sequence ID" value="CBZ54567.1"/>
    <property type="molecule type" value="Genomic_DNA"/>
</dbReference>
<feature type="region of interest" description="Disordered" evidence="1">
    <location>
        <begin position="81"/>
        <end position="112"/>
    </location>
</feature>
<evidence type="ECO:0000313" key="4">
    <source>
        <dbReference type="Proteomes" id="UP000007494"/>
    </source>
</evidence>
<feature type="region of interest" description="Disordered" evidence="1">
    <location>
        <begin position="373"/>
        <end position="469"/>
    </location>
</feature>
<dbReference type="VEuPathDB" id="ToxoDB:NCLIV_049950"/>
<reference evidence="2" key="1">
    <citation type="submission" date="2011-02" db="EMBL/GenBank/DDBJ databases">
        <authorList>
            <person name="Aslett M."/>
        </authorList>
    </citation>
    <scope>NUCLEOTIDE SEQUENCE</scope>
    <source>
        <strain evidence="2">Liverpool</strain>
    </source>
</reference>
<gene>
    <name evidence="3" type="ORF">BN1204_049950</name>
    <name evidence="2" type="ORF">NCLIV_049950</name>
</gene>
<feature type="compositionally biased region" description="Low complexity" evidence="1">
    <location>
        <begin position="632"/>
        <end position="649"/>
    </location>
</feature>
<protein>
    <submittedName>
        <fullName evidence="2">Uncharacterized protein</fullName>
    </submittedName>
</protein>
<dbReference type="EMBL" id="LN714485">
    <property type="protein sequence ID" value="CEL69281.1"/>
    <property type="molecule type" value="Genomic_DNA"/>
</dbReference>
<reference evidence="4" key="3">
    <citation type="journal article" date="2012" name="PLoS Pathog.">
        <title>Comparative genomics of the apicomplexan parasites Toxoplasma gondii and Neospora caninum: Coccidia differing in host range and transmission strategy.</title>
        <authorList>
            <person name="Reid A.J."/>
            <person name="Vermont S.J."/>
            <person name="Cotton J.A."/>
            <person name="Harris D."/>
            <person name="Hill-Cawthorne G.A."/>
            <person name="Konen-Waisman S."/>
            <person name="Latham S.M."/>
            <person name="Mourier T."/>
            <person name="Norton R."/>
            <person name="Quail M.A."/>
            <person name="Sanders M."/>
            <person name="Shanmugam D."/>
            <person name="Sohal A."/>
            <person name="Wasmuth J.D."/>
            <person name="Brunk B."/>
            <person name="Grigg M.E."/>
            <person name="Howard J.C."/>
            <person name="Parkinson J."/>
            <person name="Roos D.S."/>
            <person name="Trees A.J."/>
            <person name="Berriman M."/>
            <person name="Pain A."/>
            <person name="Wastling J.M."/>
        </authorList>
    </citation>
    <scope>NUCLEOTIDE SEQUENCE [LARGE SCALE GENOMIC DNA]</scope>
    <source>
        <strain evidence="4">Liverpool</strain>
    </source>
</reference>
<reference evidence="3" key="4">
    <citation type="journal article" date="2015" name="PLoS ONE">
        <title>Comprehensive Evaluation of Toxoplasma gondii VEG and Neospora caninum LIV Genomes with Tachyzoite Stage Transcriptome and Proteome Defines Novel Transcript Features.</title>
        <authorList>
            <person name="Ramaprasad A."/>
            <person name="Mourier T."/>
            <person name="Naeem R."/>
            <person name="Malas T.B."/>
            <person name="Moussa E."/>
            <person name="Panigrahi A."/>
            <person name="Vermont S.J."/>
            <person name="Otto T.D."/>
            <person name="Wastling J."/>
            <person name="Pain A."/>
        </authorList>
    </citation>
    <scope>NUCLEOTIDE SEQUENCE</scope>
    <source>
        <strain evidence="3">Liverpool</strain>
    </source>
</reference>
<reference evidence="2" key="2">
    <citation type="submission" date="2011-03" db="EMBL/GenBank/DDBJ databases">
        <title>Comparative genomics and transcriptomics of Neospora caninum and Toxoplasma gondii.</title>
        <authorList>
            <person name="Reid A.J."/>
            <person name="Sohal A."/>
            <person name="Harris D."/>
            <person name="Quail M."/>
            <person name="Sanders M."/>
            <person name="Berriman M."/>
            <person name="Wastling J.M."/>
            <person name="Pain A."/>
        </authorList>
    </citation>
    <scope>NUCLEOTIDE SEQUENCE</scope>
    <source>
        <strain evidence="2">Liverpool</strain>
    </source>
</reference>
<evidence type="ECO:0000313" key="2">
    <source>
        <dbReference type="EMBL" id="CBZ54567.1"/>
    </source>
</evidence>
<dbReference type="Proteomes" id="UP000007494">
    <property type="component" value="Chromosome X"/>
</dbReference>
<dbReference type="AlphaFoldDB" id="F0VKG6"/>
<feature type="region of interest" description="Disordered" evidence="1">
    <location>
        <begin position="621"/>
        <end position="649"/>
    </location>
</feature>
<dbReference type="InParanoid" id="F0VKG6"/>
<name>F0VKG6_NEOCL</name>
<feature type="region of interest" description="Disordered" evidence="1">
    <location>
        <begin position="543"/>
        <end position="576"/>
    </location>
</feature>
<dbReference type="OrthoDB" id="330384at2759"/>
<keyword evidence="4" id="KW-1185">Reference proteome</keyword>
<dbReference type="GeneID" id="13442498"/>
<organism evidence="2 4">
    <name type="scientific">Neospora caninum (strain Liverpool)</name>
    <dbReference type="NCBI Taxonomy" id="572307"/>
    <lineage>
        <taxon>Eukaryota</taxon>
        <taxon>Sar</taxon>
        <taxon>Alveolata</taxon>
        <taxon>Apicomplexa</taxon>
        <taxon>Conoidasida</taxon>
        <taxon>Coccidia</taxon>
        <taxon>Eucoccidiorida</taxon>
        <taxon>Eimeriorina</taxon>
        <taxon>Sarcocystidae</taxon>
        <taxon>Neospora</taxon>
    </lineage>
</organism>
<accession>F0VKG6</accession>
<proteinExistence type="predicted"/>
<feature type="compositionally biased region" description="Basic and acidic residues" evidence="1">
    <location>
        <begin position="386"/>
        <end position="409"/>
    </location>
</feature>
<evidence type="ECO:0000313" key="3">
    <source>
        <dbReference type="EMBL" id="CEL69281.1"/>
    </source>
</evidence>